<dbReference type="Pfam" id="PF08174">
    <property type="entry name" value="Anillin"/>
    <property type="match status" value="1"/>
</dbReference>
<evidence type="ECO:0000256" key="2">
    <source>
        <dbReference type="RuleBase" id="RU363044"/>
    </source>
</evidence>
<dbReference type="PANTHER" id="PTHR47642">
    <property type="entry name" value="ATP-DEPENDENT DNA HELICASE"/>
    <property type="match status" value="1"/>
</dbReference>
<gene>
    <name evidence="5" type="ORF">NTJ_12116</name>
</gene>
<accession>A0ABN7B6R6</accession>
<feature type="region of interest" description="Disordered" evidence="3">
    <location>
        <begin position="1"/>
        <end position="63"/>
    </location>
</feature>
<dbReference type="EMBL" id="AP028918">
    <property type="protein sequence ID" value="BES99299.1"/>
    <property type="molecule type" value="Genomic_DNA"/>
</dbReference>
<dbReference type="Pfam" id="PF05970">
    <property type="entry name" value="PIF1"/>
    <property type="match status" value="1"/>
</dbReference>
<feature type="region of interest" description="Disordered" evidence="3">
    <location>
        <begin position="320"/>
        <end position="358"/>
    </location>
</feature>
<keyword evidence="2" id="KW-0547">Nucleotide-binding</keyword>
<keyword evidence="2" id="KW-0234">DNA repair</keyword>
<evidence type="ECO:0000256" key="1">
    <source>
        <dbReference type="PROSITE-ProRule" id="PRU01207"/>
    </source>
</evidence>
<dbReference type="InterPro" id="IPR051055">
    <property type="entry name" value="PIF1_helicase"/>
</dbReference>
<keyword evidence="2" id="KW-0227">DNA damage</keyword>
<dbReference type="Pfam" id="PF14214">
    <property type="entry name" value="Helitron_like_N"/>
    <property type="match status" value="1"/>
</dbReference>
<feature type="region of interest" description="Disordered" evidence="3">
    <location>
        <begin position="876"/>
        <end position="895"/>
    </location>
</feature>
<feature type="compositionally biased region" description="Acidic residues" evidence="3">
    <location>
        <begin position="348"/>
        <end position="358"/>
    </location>
</feature>
<evidence type="ECO:0000259" key="4">
    <source>
        <dbReference type="PROSITE" id="PS51860"/>
    </source>
</evidence>
<evidence type="ECO:0000256" key="3">
    <source>
        <dbReference type="SAM" id="MobiDB-lite"/>
    </source>
</evidence>
<sequence length="1916" mass="218979">MAERRKNPDIKDAEKERDRTRKREARMDADFKEEERRREKDRMSKVRKSEDYREHEKAVDSKTKKAKRLHEVYRYRENYEKTLRNAHDKYSNAQLKLLSDMRDSASHVCCCCEGLFFSHSVMKFDRLKIIELVKRKVKNVDEFLKKIVNVKIPTQICMTCHRHVIKGAIPKMATSWGMKFPVLPDCIKLLTSLEERMVAPILPFMQIRPLKFHALNPQLGMKGGVVNIMIDVEEVMQVLPRSFNNMSTIQVKLKRHLEHKSDYKHEIIRPAIVCEALKYLVNTPLYKKHGISVSPEYLERYEKCASEEIDFVVDETDTKIENPSADGAAPTEQKPQTDDDLGNPKSDSEDEELAFSEDEQVLVVDRNREICEEDGETKIIAPGQGLKPMPRHKFPDSDELCFPTIFAGLPTVTHPRLSYSDRVKSEARREDRRSSTPERLLYMAKSKLELSCSSQLNISLRKTKKNNVDIKAKNVLDRKFVDEAVQNDEGCRILRPIRSSPAYWESKKKCLLAMIRQLGPPTFFLTLSCAESSWPELMKTLHKLSSKKTVTDLEFVMPRTMILEPLEEENKNDTVKMNLEQIKKLMYRFFMKSEDMDFETVLSTLNMNENDYVTALSLDPYSCASYMINYISKVDAGLSRLLKEAAKDIDDAKLNIRQRCRKIMNVFLNSSLMSAQEAAYHALGLALSKSSRGSVFVNTSPQNERIHMLKRIEDLKLLDPESSDITVPNIFEKYAKRPKTMESVCLADFASEYKFKPKLDESDSGSDNEEVEEDPVARKRKILRFRHYKLHQDEYNFYREQVLLFVPWRNETIEIENQDCKVLYLHNCATIDSNRAKYQVISPEEMELALESVQNQLRIEDEQAFDEVMKDELPDDLKVDIGDPTPSKDDGGKMKIVTPDRQEFEKLLQKLRQLNDGQRKVVMHILKTAKMAVPLRLFLSGAAGVGKSMVIDVIFQLMTKYFDSRPGVKSDSIKVLLTAPTGKAAFLINGVTIHSAFSLPVTQFGGNLPALSSEIANTLRSKLADLQLVIIDEVSMVGSRSLGRIDTRLRQILGKNEEFGGVSVLVVGDLHQLPPVMDSPVWKTPRVNELSVFIDTNPLWASFSFYELSEVMRQKGDICFINALNNLANNQINEEDIRLFQSRQVQPDAVPNIAIRLYPDNASVDAYNTKKICELQVEPVVSHALDLVLGNLPPKTKESLIVSLKKKKLSEQQGLPNTITFKIGIKYMITNNVDVEDGLVNGACGVLEHLTIENEEAKVAWLRIPGSRVVGSKARKRYQNLFVDESLDNLVPVSKTALTLSLGSKQTYQIMRKQFPLTPAEAITIHKSQGQTYNSICIDFRNIKRATRQLLYVAFSRVTSLKGLFILGEINPKYFKMGGLADCIEIERLKTESVTKMSYNELAYSNGTTIIYHNVQSFNKYAQDIKSDNWRRADNWFRTFRDPRVKKQDVWTNYIIYSSIKRPLRELDLEQKIEVEIKMREGTTKLLAACKHQAQSLEAAKSLLTSNERMSAYMAELQRRKRQQIPKPMGCKAKLCLSDLRMPLIWRDTDHFKNKGDYRRFAVFCLAKVGTEMFDTSLLCPVDRSLTDLTFPDILVFNQVPSDFTFVLEVYSHMLRDDMSIASTRRKIKNTIHTSISRTVGKKLAASLRDELNSGKIGPHFELMASARLTLDEISDSIRTHDLKLEHADSRNGDALPLFGHFCCRLAAQPECMTKDVVSSSLVNGYASLQSFKLCLWRDRQHWLQGLLPVAQANVDRDTVIKCTKNGNDLIIVNEHCGKDESLTLKLLTAEDREMWLTHLTEHIKDNERWKGAAEKLMEIYTPGTVKSGFQTTYRTGSLYDETPLIDTNNENVEYTRPTVHDVFGLTPSTSLSSCSSTSGGSPTFRERSHSSSTSMSAATKTRSRHWPFSRTNHHE</sequence>
<dbReference type="Gene3D" id="3.40.50.300">
    <property type="entry name" value="P-loop containing nucleotide triphosphate hydrolases"/>
    <property type="match status" value="2"/>
</dbReference>
<dbReference type="Proteomes" id="UP001307889">
    <property type="component" value="Chromosome 10"/>
</dbReference>
<dbReference type="CDD" id="cd18809">
    <property type="entry name" value="SF1_C_RecD"/>
    <property type="match status" value="1"/>
</dbReference>
<evidence type="ECO:0000313" key="6">
    <source>
        <dbReference type="Proteomes" id="UP001307889"/>
    </source>
</evidence>
<dbReference type="InterPro" id="IPR027417">
    <property type="entry name" value="P-loop_NTPase"/>
</dbReference>
<comment type="catalytic activity">
    <reaction evidence="2">
        <text>ATP + H2O = ADP + phosphate + H(+)</text>
        <dbReference type="Rhea" id="RHEA:13065"/>
        <dbReference type="ChEBI" id="CHEBI:15377"/>
        <dbReference type="ChEBI" id="CHEBI:15378"/>
        <dbReference type="ChEBI" id="CHEBI:30616"/>
        <dbReference type="ChEBI" id="CHEBI:43474"/>
        <dbReference type="ChEBI" id="CHEBI:456216"/>
        <dbReference type="EC" id="5.6.2.3"/>
    </reaction>
</comment>
<dbReference type="InterPro" id="IPR011072">
    <property type="entry name" value="HR1_rho-bd"/>
</dbReference>
<keyword evidence="2" id="KW-0233">DNA recombination</keyword>
<organism evidence="5 6">
    <name type="scientific">Nesidiocoris tenuis</name>
    <dbReference type="NCBI Taxonomy" id="355587"/>
    <lineage>
        <taxon>Eukaryota</taxon>
        <taxon>Metazoa</taxon>
        <taxon>Ecdysozoa</taxon>
        <taxon>Arthropoda</taxon>
        <taxon>Hexapoda</taxon>
        <taxon>Insecta</taxon>
        <taxon>Pterygota</taxon>
        <taxon>Neoptera</taxon>
        <taxon>Paraneoptera</taxon>
        <taxon>Hemiptera</taxon>
        <taxon>Heteroptera</taxon>
        <taxon>Panheteroptera</taxon>
        <taxon>Cimicomorpha</taxon>
        <taxon>Miridae</taxon>
        <taxon>Dicyphina</taxon>
        <taxon>Nesidiocoris</taxon>
    </lineage>
</organism>
<name>A0ABN7B6R6_9HEMI</name>
<keyword evidence="6" id="KW-1185">Reference proteome</keyword>
<protein>
    <recommendedName>
        <fullName evidence="2">ATP-dependent DNA helicase</fullName>
        <ecNumber evidence="2">5.6.2.3</ecNumber>
    </recommendedName>
</protein>
<dbReference type="SMART" id="SM00742">
    <property type="entry name" value="Hr1"/>
    <property type="match status" value="1"/>
</dbReference>
<keyword evidence="2" id="KW-0378">Hydrolase</keyword>
<dbReference type="PANTHER" id="PTHR47642:SF8">
    <property type="entry name" value="ATP-DEPENDENT DNA HELICASE"/>
    <property type="match status" value="1"/>
</dbReference>
<comment type="cofactor">
    <cofactor evidence="2">
        <name>Mg(2+)</name>
        <dbReference type="ChEBI" id="CHEBI:18420"/>
    </cofactor>
</comment>
<feature type="compositionally biased region" description="Basic residues" evidence="3">
    <location>
        <begin position="1902"/>
        <end position="1916"/>
    </location>
</feature>
<feature type="compositionally biased region" description="Low complexity" evidence="3">
    <location>
        <begin position="1891"/>
        <end position="1901"/>
    </location>
</feature>
<keyword evidence="2" id="KW-0067">ATP-binding</keyword>
<feature type="region of interest" description="Disordered" evidence="3">
    <location>
        <begin position="1870"/>
        <end position="1916"/>
    </location>
</feature>
<keyword evidence="2" id="KW-0347">Helicase</keyword>
<dbReference type="SUPFAM" id="SSF52540">
    <property type="entry name" value="P-loop containing nucleoside triphosphate hydrolases"/>
    <property type="match status" value="2"/>
</dbReference>
<dbReference type="InterPro" id="IPR025476">
    <property type="entry name" value="Helitron_helicase-like"/>
</dbReference>
<keyword evidence="1" id="KW-0175">Coiled coil</keyword>
<reference evidence="5 6" key="1">
    <citation type="submission" date="2023-09" db="EMBL/GenBank/DDBJ databases">
        <title>Nesidiocoris tenuis whole genome shotgun sequence.</title>
        <authorList>
            <person name="Shibata T."/>
            <person name="Shimoda M."/>
            <person name="Kobayashi T."/>
            <person name="Uehara T."/>
        </authorList>
    </citation>
    <scope>NUCLEOTIDE SEQUENCE [LARGE SCALE GENOMIC DNA]</scope>
    <source>
        <strain evidence="5 6">Japan</strain>
    </source>
</reference>
<feature type="compositionally biased region" description="Low complexity" evidence="3">
    <location>
        <begin position="1870"/>
        <end position="1884"/>
    </location>
</feature>
<dbReference type="EC" id="5.6.2.3" evidence="2"/>
<dbReference type="PROSITE" id="PS51860">
    <property type="entry name" value="REM_1"/>
    <property type="match status" value="1"/>
</dbReference>
<evidence type="ECO:0000313" key="5">
    <source>
        <dbReference type="EMBL" id="BES99299.1"/>
    </source>
</evidence>
<comment type="similarity">
    <text evidence="2">Belongs to the helicase family.</text>
</comment>
<dbReference type="InterPro" id="IPR046700">
    <property type="entry name" value="DUF6570"/>
</dbReference>
<proteinExistence type="inferred from homology"/>
<feature type="domain" description="REM-1" evidence="4">
    <location>
        <begin position="1442"/>
        <end position="1526"/>
    </location>
</feature>
<dbReference type="Pfam" id="PF20209">
    <property type="entry name" value="DUF6570"/>
    <property type="match status" value="1"/>
</dbReference>
<dbReference type="InterPro" id="IPR010285">
    <property type="entry name" value="DNA_helicase_pif1-like_DEAD"/>
</dbReference>
<dbReference type="InterPro" id="IPR012966">
    <property type="entry name" value="AHD"/>
</dbReference>